<evidence type="ECO:0000256" key="1">
    <source>
        <dbReference type="ARBA" id="ARBA00010528"/>
    </source>
</evidence>
<dbReference type="OrthoDB" id="275876at2759"/>
<sequence length="271" mass="30831">MNVKTQGLQVTLKWLKFSRFYASTTKPSPLPNLQLPPKYTLASLRAFPSLEPLTYIPVSTEVLGLPLRRDVLWQAIVFENDNKRVGSSNPPGRSTNGYSRHKLRPQKGSGKARLGDANSPMLHKGGRALARTAPHDYTTKLPRKLYSLAFNTALSYQYEKGNLYVIGDASNVDPINLNDVNKLDIPVFPETTAKYRSSLFKKFLQEHKLNGKRLLFITTENRNDLLRYSDYYKQKVDVIQKEGVEVNDLLKASKIFIELEAFQYLAEQHAQ</sequence>
<dbReference type="InterPro" id="IPR013005">
    <property type="entry name" value="Ribosomal_uL4-like"/>
</dbReference>
<dbReference type="KEGG" id="kaf:KAFR_0C05580"/>
<name>H2AT49_KAZAF</name>
<gene>
    <name evidence="6" type="primary">KAFR0C05580</name>
    <name evidence="6" type="ORF">KAFR_0C05580</name>
</gene>
<evidence type="ECO:0000256" key="4">
    <source>
        <dbReference type="ARBA" id="ARBA00040565"/>
    </source>
</evidence>
<dbReference type="GO" id="GO:0005762">
    <property type="term" value="C:mitochondrial large ribosomal subunit"/>
    <property type="evidence" value="ECO:0007669"/>
    <property type="project" value="EnsemblFungi"/>
</dbReference>
<keyword evidence="2" id="KW-0689">Ribosomal protein</keyword>
<dbReference type="SUPFAM" id="SSF52166">
    <property type="entry name" value="Ribosomal protein L4"/>
    <property type="match status" value="1"/>
</dbReference>
<evidence type="ECO:0000313" key="7">
    <source>
        <dbReference type="Proteomes" id="UP000005220"/>
    </source>
</evidence>
<dbReference type="InterPro" id="IPR023574">
    <property type="entry name" value="Ribosomal_uL4_dom_sf"/>
</dbReference>
<keyword evidence="7" id="KW-1185">Reference proteome</keyword>
<feature type="region of interest" description="Disordered" evidence="5">
    <location>
        <begin position="84"/>
        <end position="118"/>
    </location>
</feature>
<dbReference type="GO" id="GO:0003735">
    <property type="term" value="F:structural constituent of ribosome"/>
    <property type="evidence" value="ECO:0007669"/>
    <property type="project" value="EnsemblFungi"/>
</dbReference>
<proteinExistence type="inferred from homology"/>
<evidence type="ECO:0000313" key="6">
    <source>
        <dbReference type="EMBL" id="CCF57549.1"/>
    </source>
</evidence>
<evidence type="ECO:0000256" key="2">
    <source>
        <dbReference type="ARBA" id="ARBA00022980"/>
    </source>
</evidence>
<dbReference type="PANTHER" id="PTHR10746">
    <property type="entry name" value="50S RIBOSOMAL PROTEIN L4"/>
    <property type="match status" value="1"/>
</dbReference>
<feature type="compositionally biased region" description="Polar residues" evidence="5">
    <location>
        <begin position="85"/>
        <end position="98"/>
    </location>
</feature>
<protein>
    <recommendedName>
        <fullName evidence="4">Large ribosomal subunit protein uL4m</fullName>
    </recommendedName>
</protein>
<reference evidence="6 7" key="1">
    <citation type="journal article" date="2011" name="Proc. Natl. Acad. Sci. U.S.A.">
        <title>Evolutionary erosion of yeast sex chromosomes by mating-type switching accidents.</title>
        <authorList>
            <person name="Gordon J.L."/>
            <person name="Armisen D."/>
            <person name="Proux-Wera E."/>
            <person name="Oheigeartaigh S.S."/>
            <person name="Byrne K.P."/>
            <person name="Wolfe K.H."/>
        </authorList>
    </citation>
    <scope>NUCLEOTIDE SEQUENCE [LARGE SCALE GENOMIC DNA]</scope>
    <source>
        <strain evidence="7">ATCC 22294 / BCRC 22015 / CBS 2517 / CECT 1963 / NBRC 1671 / NRRL Y-8276</strain>
    </source>
</reference>
<comment type="similarity">
    <text evidence="1">Belongs to the universal ribosomal protein uL4 family.</text>
</comment>
<dbReference type="InParanoid" id="H2AT49"/>
<keyword evidence="3" id="KW-0687">Ribonucleoprotein</keyword>
<dbReference type="EMBL" id="HE650823">
    <property type="protein sequence ID" value="CCF57549.1"/>
    <property type="molecule type" value="Genomic_DNA"/>
</dbReference>
<dbReference type="Gene3D" id="3.40.1370.10">
    <property type="match status" value="1"/>
</dbReference>
<dbReference type="GO" id="GO:0006412">
    <property type="term" value="P:translation"/>
    <property type="evidence" value="ECO:0007669"/>
    <property type="project" value="InterPro"/>
</dbReference>
<dbReference type="PANTHER" id="PTHR10746:SF6">
    <property type="entry name" value="LARGE RIBOSOMAL SUBUNIT PROTEIN UL4M"/>
    <property type="match status" value="1"/>
</dbReference>
<dbReference type="eggNOG" id="KOG1624">
    <property type="taxonomic scope" value="Eukaryota"/>
</dbReference>
<evidence type="ECO:0000256" key="5">
    <source>
        <dbReference type="SAM" id="MobiDB-lite"/>
    </source>
</evidence>
<dbReference type="HOGENOM" id="CLU_041575_4_2_1"/>
<dbReference type="RefSeq" id="XP_003956684.1">
    <property type="nucleotide sequence ID" value="XM_003956635.1"/>
</dbReference>
<dbReference type="Proteomes" id="UP000005220">
    <property type="component" value="Chromosome 3"/>
</dbReference>
<dbReference type="InterPro" id="IPR002136">
    <property type="entry name" value="Ribosomal_uL4"/>
</dbReference>
<evidence type="ECO:0000256" key="3">
    <source>
        <dbReference type="ARBA" id="ARBA00023274"/>
    </source>
</evidence>
<dbReference type="AlphaFoldDB" id="H2AT49"/>
<organism evidence="6 7">
    <name type="scientific">Kazachstania africana (strain ATCC 22294 / BCRC 22015 / CBS 2517 / CECT 1963 / NBRC 1671 / NRRL Y-8276)</name>
    <name type="common">Yeast</name>
    <name type="synonym">Kluyveromyces africanus</name>
    <dbReference type="NCBI Taxonomy" id="1071382"/>
    <lineage>
        <taxon>Eukaryota</taxon>
        <taxon>Fungi</taxon>
        <taxon>Dikarya</taxon>
        <taxon>Ascomycota</taxon>
        <taxon>Saccharomycotina</taxon>
        <taxon>Saccharomycetes</taxon>
        <taxon>Saccharomycetales</taxon>
        <taxon>Saccharomycetaceae</taxon>
        <taxon>Kazachstania</taxon>
    </lineage>
</organism>
<dbReference type="FunCoup" id="H2AT49">
    <property type="interactions" value="396"/>
</dbReference>
<dbReference type="GeneID" id="13885467"/>
<dbReference type="STRING" id="1071382.H2AT49"/>
<accession>H2AT49</accession>
<dbReference type="Pfam" id="PF00573">
    <property type="entry name" value="Ribosomal_L4"/>
    <property type="match status" value="1"/>
</dbReference>